<evidence type="ECO:0000313" key="2">
    <source>
        <dbReference type="EMBL" id="KUM47725.1"/>
    </source>
</evidence>
<protein>
    <submittedName>
        <fullName evidence="2">Uncharacterized protein</fullName>
    </submittedName>
</protein>
<reference evidence="2" key="1">
    <citation type="journal article" date="2015" name="Genome Biol. Evol.">
        <title>Organellar Genomes of White Spruce (Picea glauca): Assembly and Annotation.</title>
        <authorList>
            <person name="Jackman S.D."/>
            <person name="Warren R.L."/>
            <person name="Gibb E.A."/>
            <person name="Vandervalk B.P."/>
            <person name="Mohamadi H."/>
            <person name="Chu J."/>
            <person name="Raymond A."/>
            <person name="Pleasance S."/>
            <person name="Coope R."/>
            <person name="Wildung M.R."/>
            <person name="Ritland C.E."/>
            <person name="Bousquet J."/>
            <person name="Jones S.J."/>
            <person name="Bohlmann J."/>
            <person name="Birol I."/>
        </authorList>
    </citation>
    <scope>NUCLEOTIDE SEQUENCE [LARGE SCALE GENOMIC DNA]</scope>
    <source>
        <tissue evidence="2">Flushing bud</tissue>
    </source>
</reference>
<geneLocation type="mitochondrion" evidence="2"/>
<keyword evidence="1" id="KW-1133">Transmembrane helix</keyword>
<keyword evidence="1" id="KW-0472">Membrane</keyword>
<sequence length="74" mass="8040">MPLINWFQIPPTFVAFGFATDPGPIDETAIADSTPSYRCGYNSFDTALGAPMDILYLDLLFIILSIIVIVGPSD</sequence>
<organism evidence="2">
    <name type="scientific">Picea glauca</name>
    <name type="common">White spruce</name>
    <name type="synonym">Pinus glauca</name>
    <dbReference type="NCBI Taxonomy" id="3330"/>
    <lineage>
        <taxon>Eukaryota</taxon>
        <taxon>Viridiplantae</taxon>
        <taxon>Streptophyta</taxon>
        <taxon>Embryophyta</taxon>
        <taxon>Tracheophyta</taxon>
        <taxon>Spermatophyta</taxon>
        <taxon>Pinopsida</taxon>
        <taxon>Pinidae</taxon>
        <taxon>Conifers I</taxon>
        <taxon>Pinales</taxon>
        <taxon>Pinaceae</taxon>
        <taxon>Picea</taxon>
    </lineage>
</organism>
<dbReference type="EMBL" id="LKAM01000007">
    <property type="protein sequence ID" value="KUM47725.1"/>
    <property type="molecule type" value="Genomic_DNA"/>
</dbReference>
<accession>A0A101LYL7</accession>
<comment type="caution">
    <text evidence="2">The sequence shown here is derived from an EMBL/GenBank/DDBJ whole genome shotgun (WGS) entry which is preliminary data.</text>
</comment>
<name>A0A101LYL7_PICGL</name>
<dbReference type="AlphaFoldDB" id="A0A101LYL7"/>
<keyword evidence="1" id="KW-0812">Transmembrane</keyword>
<gene>
    <name evidence="2" type="ORF">ABT39_MTgene5912</name>
</gene>
<keyword evidence="2" id="KW-0496">Mitochondrion</keyword>
<feature type="transmembrane region" description="Helical" evidence="1">
    <location>
        <begin position="54"/>
        <end position="71"/>
    </location>
</feature>
<evidence type="ECO:0000256" key="1">
    <source>
        <dbReference type="SAM" id="Phobius"/>
    </source>
</evidence>
<proteinExistence type="predicted"/>